<dbReference type="GO" id="GO:0005829">
    <property type="term" value="C:cytosol"/>
    <property type="evidence" value="ECO:0007669"/>
    <property type="project" value="TreeGrafter"/>
</dbReference>
<dbReference type="PANTHER" id="PTHR48097">
    <property type="entry name" value="L-THREONINE ALDOLASE-RELATED"/>
    <property type="match status" value="1"/>
</dbReference>
<evidence type="ECO:0000256" key="5">
    <source>
        <dbReference type="SAM" id="SignalP"/>
    </source>
</evidence>
<dbReference type="InterPro" id="IPR015424">
    <property type="entry name" value="PyrdxlP-dep_Trfase"/>
</dbReference>
<comment type="subunit">
    <text evidence="3">Homotetramer.</text>
</comment>
<dbReference type="InterPro" id="IPR006311">
    <property type="entry name" value="TAT_signal"/>
</dbReference>
<sequence length="388" mass="41316">MVSRREFLQAVPIGALSLAAAAHPLALAAAPAPAEKPLAVEKIVALVGDDVPVRSMYLPQRLEAAIAGNAEVGDLYLHDGAVGALEKRFAELLGKEDAAFMPTGTMANQIAVRILCGDRRHLLLQKESHVYRDEEDATPVLSGINPVPIDGGTSEALVASVQAAFNQRSKDPYPMEVGAISLESPVRRLDGSTTALDTILRIADIAKKNGTGMHLDGARLLLMSGMEGFDPKTYAVPFDTVYVSLYKYLGAPFGAILAGDKARIDRARHVRHIFGGTIFRGYPAAALALHGLDHFGERFARVRAAGEALLAKLAGMPGIRIERVDRGSNIAIAILDAKVADGLRERARSADIVVGKPDNGRLHLTFNETLLRKPTATIAKVFAADGVG</sequence>
<evidence type="ECO:0000313" key="7">
    <source>
        <dbReference type="EMBL" id="QDE38985.1"/>
    </source>
</evidence>
<evidence type="ECO:0000259" key="6">
    <source>
        <dbReference type="Pfam" id="PF01212"/>
    </source>
</evidence>
<dbReference type="AlphaFoldDB" id="A0A4Y5Z380"/>
<dbReference type="EMBL" id="CP041046">
    <property type="protein sequence ID" value="QDE38985.1"/>
    <property type="molecule type" value="Genomic_DNA"/>
</dbReference>
<dbReference type="PANTHER" id="PTHR48097:SF9">
    <property type="entry name" value="L-THREONINE ALDOLASE"/>
    <property type="match status" value="1"/>
</dbReference>
<dbReference type="InterPro" id="IPR001597">
    <property type="entry name" value="ArAA_b-elim_lyase/Thr_aldolase"/>
</dbReference>
<comment type="cofactor">
    <cofactor evidence="1">
        <name>pyridoxal 5'-phosphate</name>
        <dbReference type="ChEBI" id="CHEBI:597326"/>
    </cofactor>
</comment>
<keyword evidence="4" id="KW-0663">Pyridoxal phosphate</keyword>
<dbReference type="SUPFAM" id="SSF53383">
    <property type="entry name" value="PLP-dependent transferases"/>
    <property type="match status" value="1"/>
</dbReference>
<keyword evidence="5" id="KW-0732">Signal</keyword>
<accession>A0A4Y5Z380</accession>
<protein>
    <submittedName>
        <fullName evidence="7">Amino acid lyase</fullName>
    </submittedName>
</protein>
<organism evidence="7 8">
    <name type="scientific">Luteibacter pinisoli</name>
    <dbReference type="NCBI Taxonomy" id="2589080"/>
    <lineage>
        <taxon>Bacteria</taxon>
        <taxon>Pseudomonadati</taxon>
        <taxon>Pseudomonadota</taxon>
        <taxon>Gammaproteobacteria</taxon>
        <taxon>Lysobacterales</taxon>
        <taxon>Rhodanobacteraceae</taxon>
        <taxon>Luteibacter</taxon>
    </lineage>
</organism>
<evidence type="ECO:0000256" key="1">
    <source>
        <dbReference type="ARBA" id="ARBA00001933"/>
    </source>
</evidence>
<dbReference type="Pfam" id="PF01212">
    <property type="entry name" value="Beta_elim_lyase"/>
    <property type="match status" value="1"/>
</dbReference>
<evidence type="ECO:0000256" key="4">
    <source>
        <dbReference type="ARBA" id="ARBA00022898"/>
    </source>
</evidence>
<name>A0A4Y5Z380_9GAMM</name>
<dbReference type="GO" id="GO:0006545">
    <property type="term" value="P:glycine biosynthetic process"/>
    <property type="evidence" value="ECO:0007669"/>
    <property type="project" value="TreeGrafter"/>
</dbReference>
<keyword evidence="7" id="KW-0456">Lyase</keyword>
<evidence type="ECO:0000256" key="3">
    <source>
        <dbReference type="ARBA" id="ARBA00011881"/>
    </source>
</evidence>
<dbReference type="Proteomes" id="UP000316093">
    <property type="component" value="Chromosome"/>
</dbReference>
<evidence type="ECO:0000256" key="2">
    <source>
        <dbReference type="ARBA" id="ARBA00006966"/>
    </source>
</evidence>
<dbReference type="KEGG" id="lpy:FIV34_07120"/>
<dbReference type="GO" id="GO:0006567">
    <property type="term" value="P:L-threonine catabolic process"/>
    <property type="evidence" value="ECO:0007669"/>
    <property type="project" value="TreeGrafter"/>
</dbReference>
<dbReference type="PROSITE" id="PS51318">
    <property type="entry name" value="TAT"/>
    <property type="match status" value="1"/>
</dbReference>
<feature type="domain" description="Aromatic amino acid beta-eliminating lyase/threonine aldolase" evidence="6">
    <location>
        <begin position="68"/>
        <end position="330"/>
    </location>
</feature>
<feature type="chain" id="PRO_5021496085" evidence="5">
    <location>
        <begin position="29"/>
        <end position="388"/>
    </location>
</feature>
<gene>
    <name evidence="7" type="ORF">FIV34_07120</name>
</gene>
<dbReference type="OrthoDB" id="9774495at2"/>
<dbReference type="Gene3D" id="3.40.640.10">
    <property type="entry name" value="Type I PLP-dependent aspartate aminotransferase-like (Major domain)"/>
    <property type="match status" value="1"/>
</dbReference>
<feature type="signal peptide" evidence="5">
    <location>
        <begin position="1"/>
        <end position="28"/>
    </location>
</feature>
<comment type="similarity">
    <text evidence="2">Belongs to the threonine aldolase family.</text>
</comment>
<evidence type="ECO:0000313" key="8">
    <source>
        <dbReference type="Proteomes" id="UP000316093"/>
    </source>
</evidence>
<proteinExistence type="inferred from homology"/>
<dbReference type="RefSeq" id="WP_139981037.1">
    <property type="nucleotide sequence ID" value="NZ_CP041046.1"/>
</dbReference>
<reference evidence="7 8" key="1">
    <citation type="submission" date="2019-06" db="EMBL/GenBank/DDBJ databases">
        <title>A complete genome sequence for Luteibacter pinisoli MAH-14.</title>
        <authorList>
            <person name="Baltrus D.A."/>
        </authorList>
    </citation>
    <scope>NUCLEOTIDE SEQUENCE [LARGE SCALE GENOMIC DNA]</scope>
    <source>
        <strain evidence="7 8">MAH-14</strain>
    </source>
</reference>
<dbReference type="GO" id="GO:0008732">
    <property type="term" value="F:L-allo-threonine aldolase activity"/>
    <property type="evidence" value="ECO:0007669"/>
    <property type="project" value="TreeGrafter"/>
</dbReference>
<keyword evidence="8" id="KW-1185">Reference proteome</keyword>
<dbReference type="InterPro" id="IPR015421">
    <property type="entry name" value="PyrdxlP-dep_Trfase_major"/>
</dbReference>